<dbReference type="Gene3D" id="1.10.10.10">
    <property type="entry name" value="Winged helix-like DNA-binding domain superfamily/Winged helix DNA-binding domain"/>
    <property type="match status" value="1"/>
</dbReference>
<dbReference type="RefSeq" id="WP_036750103.1">
    <property type="nucleotide sequence ID" value="NZ_JAGSGC010000001.1"/>
</dbReference>
<evidence type="ECO:0000256" key="1">
    <source>
        <dbReference type="ARBA" id="ARBA00009437"/>
    </source>
</evidence>
<dbReference type="Pfam" id="PF03466">
    <property type="entry name" value="LysR_substrate"/>
    <property type="match status" value="1"/>
</dbReference>
<feature type="domain" description="HTH lysR-type" evidence="5">
    <location>
        <begin position="23"/>
        <end position="80"/>
    </location>
</feature>
<sequence length="318" mass="35401">MARRGMSFQAADHMTPGSGLRHIDLNLLTVFDAVMQEQNITRAAHHLGMSQPAVSNAVARLKTTFDDELFVRHGRGIQPTVRAKQLFGPVRQALQLIKNELPSAAFLPETSSRLFRVAVCSPLDIRFAPHILRQLTDVAPKVQLALEAGIESDMVQKLRYQELDFVIDYLRFDEQGFTSTELFKDELVVVAAGNHPRLQGNLCAEAFVAEKHAVLKSVQGVRGFAESVYQMSPGCQVAYQGGSLSNMLYVVGQSELIAVVPKWLAVSMAETLSLQLLTLPFEGKRISGYLSWHDSSQKDKGHQWMREQLMTICETESC</sequence>
<proteinExistence type="inferred from homology"/>
<evidence type="ECO:0000256" key="4">
    <source>
        <dbReference type="ARBA" id="ARBA00023163"/>
    </source>
</evidence>
<evidence type="ECO:0000313" key="7">
    <source>
        <dbReference type="Proteomes" id="UP000027192"/>
    </source>
</evidence>
<dbReference type="InterPro" id="IPR036390">
    <property type="entry name" value="WH_DNA-bd_sf"/>
</dbReference>
<dbReference type="PROSITE" id="PS50931">
    <property type="entry name" value="HTH_LYSR"/>
    <property type="match status" value="1"/>
</dbReference>
<evidence type="ECO:0000313" key="6">
    <source>
        <dbReference type="EMBL" id="KDM92491.1"/>
    </source>
</evidence>
<evidence type="ECO:0000259" key="5">
    <source>
        <dbReference type="PROSITE" id="PS50931"/>
    </source>
</evidence>
<dbReference type="STRING" id="1654360.EA58_05995"/>
<evidence type="ECO:0000256" key="2">
    <source>
        <dbReference type="ARBA" id="ARBA00023015"/>
    </source>
</evidence>
<dbReference type="PRINTS" id="PR00039">
    <property type="entry name" value="HTHLYSR"/>
</dbReference>
<dbReference type="InterPro" id="IPR000847">
    <property type="entry name" value="LysR_HTH_N"/>
</dbReference>
<name>A0A066RTN7_9GAMM</name>
<dbReference type="SUPFAM" id="SSF53850">
    <property type="entry name" value="Periplasmic binding protein-like II"/>
    <property type="match status" value="1"/>
</dbReference>
<dbReference type="InterPro" id="IPR036388">
    <property type="entry name" value="WH-like_DNA-bd_sf"/>
</dbReference>
<dbReference type="Proteomes" id="UP000027192">
    <property type="component" value="Unassembled WGS sequence"/>
</dbReference>
<gene>
    <name evidence="6" type="primary">leuO</name>
    <name evidence="6" type="ORF">EA58_05995</name>
</gene>
<dbReference type="CDD" id="cd08466">
    <property type="entry name" value="PBP2_LeuO"/>
    <property type="match status" value="1"/>
</dbReference>
<dbReference type="SUPFAM" id="SSF46785">
    <property type="entry name" value="Winged helix' DNA-binding domain"/>
    <property type="match status" value="1"/>
</dbReference>
<dbReference type="PANTHER" id="PTHR30118">
    <property type="entry name" value="HTH-TYPE TRANSCRIPTIONAL REGULATOR LEUO-RELATED"/>
    <property type="match status" value="1"/>
</dbReference>
<dbReference type="Pfam" id="PF00126">
    <property type="entry name" value="HTH_1"/>
    <property type="match status" value="1"/>
</dbReference>
<keyword evidence="2" id="KW-0805">Transcription regulation</keyword>
<protein>
    <submittedName>
        <fullName evidence="6">Transcriptional regulator</fullName>
    </submittedName>
</protein>
<comment type="caution">
    <text evidence="6">The sequence shown here is derived from an EMBL/GenBank/DDBJ whole genome shotgun (WGS) entry which is preliminary data.</text>
</comment>
<dbReference type="GO" id="GO:0003677">
    <property type="term" value="F:DNA binding"/>
    <property type="evidence" value="ECO:0007669"/>
    <property type="project" value="UniProtKB-KW"/>
</dbReference>
<dbReference type="Gene3D" id="3.40.190.10">
    <property type="entry name" value="Periplasmic binding protein-like II"/>
    <property type="match status" value="2"/>
</dbReference>
<dbReference type="GO" id="GO:0003700">
    <property type="term" value="F:DNA-binding transcription factor activity"/>
    <property type="evidence" value="ECO:0007669"/>
    <property type="project" value="InterPro"/>
</dbReference>
<evidence type="ECO:0000256" key="3">
    <source>
        <dbReference type="ARBA" id="ARBA00023125"/>
    </source>
</evidence>
<dbReference type="InterPro" id="IPR005119">
    <property type="entry name" value="LysR_subst-bd"/>
</dbReference>
<dbReference type="EMBL" id="JMIB01000008">
    <property type="protein sequence ID" value="KDM92491.1"/>
    <property type="molecule type" value="Genomic_DNA"/>
</dbReference>
<dbReference type="AlphaFoldDB" id="A0A066RTN7"/>
<reference evidence="6 7" key="1">
    <citation type="submission" date="2014-04" db="EMBL/GenBank/DDBJ databases">
        <title>Draft genome sequence of Photobacterium halotolerans S2753: a solonamide, ngercheumicin and holomycin producer.</title>
        <authorList>
            <person name="Machado H.R."/>
            <person name="Gram L."/>
        </authorList>
    </citation>
    <scope>NUCLEOTIDE SEQUENCE [LARGE SCALE GENOMIC DNA]</scope>
    <source>
        <strain evidence="6 7">S2753</strain>
    </source>
</reference>
<dbReference type="InterPro" id="IPR050389">
    <property type="entry name" value="LysR-type_TF"/>
</dbReference>
<dbReference type="PANTHER" id="PTHR30118:SF6">
    <property type="entry name" value="HTH-TYPE TRANSCRIPTIONAL REGULATOR LEUO"/>
    <property type="match status" value="1"/>
</dbReference>
<comment type="similarity">
    <text evidence="1">Belongs to the LysR transcriptional regulatory family.</text>
</comment>
<accession>A0A066RTN7</accession>
<keyword evidence="4" id="KW-0804">Transcription</keyword>
<keyword evidence="3" id="KW-0238">DNA-binding</keyword>
<dbReference type="OrthoDB" id="8720143at2"/>
<keyword evidence="7" id="KW-1185">Reference proteome</keyword>
<dbReference type="NCBIfam" id="NF007063">
    <property type="entry name" value="PRK09508.1"/>
    <property type="match status" value="1"/>
</dbReference>
<organism evidence="6 7">
    <name type="scientific">Photobacterium galatheae</name>
    <dbReference type="NCBI Taxonomy" id="1654360"/>
    <lineage>
        <taxon>Bacteria</taxon>
        <taxon>Pseudomonadati</taxon>
        <taxon>Pseudomonadota</taxon>
        <taxon>Gammaproteobacteria</taxon>
        <taxon>Vibrionales</taxon>
        <taxon>Vibrionaceae</taxon>
        <taxon>Photobacterium</taxon>
    </lineage>
</organism>